<evidence type="ECO:0000256" key="6">
    <source>
        <dbReference type="SAM" id="MobiDB-lite"/>
    </source>
</evidence>
<gene>
    <name evidence="9" type="ORF">HYPSUDRAFT_33956</name>
</gene>
<dbReference type="InterPro" id="IPR011765">
    <property type="entry name" value="Pept_M16_N"/>
</dbReference>
<keyword evidence="10" id="KW-1185">Reference proteome</keyword>
<feature type="domain" description="Peptidase M16 C-terminal" evidence="8">
    <location>
        <begin position="307"/>
        <end position="449"/>
    </location>
</feature>
<dbReference type="InterPro" id="IPR011249">
    <property type="entry name" value="Metalloenz_LuxS/M16"/>
</dbReference>
<comment type="function">
    <text evidence="1">Substrate recognition and binding subunit of the essential mitochondrial processing protease (MPP), which cleaves the mitochondrial sequence off newly imported precursors proteins.</text>
</comment>
<dbReference type="OrthoDB" id="277191at2759"/>
<dbReference type="STRING" id="945553.A0A0D2PJC2"/>
<dbReference type="EMBL" id="KN817521">
    <property type="protein sequence ID" value="KJA28531.1"/>
    <property type="molecule type" value="Genomic_DNA"/>
</dbReference>
<dbReference type="InterPro" id="IPR001431">
    <property type="entry name" value="Pept_M16_Zn_BS"/>
</dbReference>
<dbReference type="PANTHER" id="PTHR11851">
    <property type="entry name" value="METALLOPROTEASE"/>
    <property type="match status" value="1"/>
</dbReference>
<dbReference type="Pfam" id="PF00675">
    <property type="entry name" value="Peptidase_M16"/>
    <property type="match status" value="1"/>
</dbReference>
<evidence type="ECO:0000256" key="5">
    <source>
        <dbReference type="RuleBase" id="RU004447"/>
    </source>
</evidence>
<dbReference type="Gene3D" id="3.30.830.10">
    <property type="entry name" value="Metalloenzyme, LuxS/M16 peptidase-like"/>
    <property type="match status" value="2"/>
</dbReference>
<dbReference type="PROSITE" id="PS00143">
    <property type="entry name" value="INSULINASE"/>
    <property type="match status" value="1"/>
</dbReference>
<feature type="domain" description="Peptidase M16 N-terminal" evidence="7">
    <location>
        <begin position="41"/>
        <end position="188"/>
    </location>
</feature>
<dbReference type="GO" id="GO:0005739">
    <property type="term" value="C:mitochondrion"/>
    <property type="evidence" value="ECO:0007669"/>
    <property type="project" value="TreeGrafter"/>
</dbReference>
<dbReference type="PANTHER" id="PTHR11851:SF49">
    <property type="entry name" value="MITOCHONDRIAL-PROCESSING PEPTIDASE SUBUNIT ALPHA"/>
    <property type="match status" value="1"/>
</dbReference>
<evidence type="ECO:0000256" key="1">
    <source>
        <dbReference type="ARBA" id="ARBA00002123"/>
    </source>
</evidence>
<dbReference type="Pfam" id="PF05193">
    <property type="entry name" value="Peptidase_M16_C"/>
    <property type="match status" value="2"/>
</dbReference>
<dbReference type="InterPro" id="IPR050361">
    <property type="entry name" value="MPP/UQCRC_Complex"/>
</dbReference>
<feature type="region of interest" description="Disordered" evidence="6">
    <location>
        <begin position="1"/>
        <end position="28"/>
    </location>
</feature>
<evidence type="ECO:0000256" key="3">
    <source>
        <dbReference type="ARBA" id="ARBA00030006"/>
    </source>
</evidence>
<evidence type="ECO:0000259" key="8">
    <source>
        <dbReference type="Pfam" id="PF05193"/>
    </source>
</evidence>
<protein>
    <recommendedName>
        <fullName evidence="3">Alpha-MPP</fullName>
    </recommendedName>
    <alternativeName>
        <fullName evidence="4">Inactive zinc metalloprotease alpha</fullName>
    </alternativeName>
</protein>
<evidence type="ECO:0000256" key="4">
    <source>
        <dbReference type="ARBA" id="ARBA00032315"/>
    </source>
</evidence>
<dbReference type="InterPro" id="IPR007863">
    <property type="entry name" value="Peptidase_M16_C"/>
</dbReference>
<comment type="similarity">
    <text evidence="2 5">Belongs to the peptidase M16 family.</text>
</comment>
<reference evidence="10" key="1">
    <citation type="submission" date="2014-04" db="EMBL/GenBank/DDBJ databases">
        <title>Evolutionary Origins and Diversification of the Mycorrhizal Mutualists.</title>
        <authorList>
            <consortium name="DOE Joint Genome Institute"/>
            <consortium name="Mycorrhizal Genomics Consortium"/>
            <person name="Kohler A."/>
            <person name="Kuo A."/>
            <person name="Nagy L.G."/>
            <person name="Floudas D."/>
            <person name="Copeland A."/>
            <person name="Barry K.W."/>
            <person name="Cichocki N."/>
            <person name="Veneault-Fourrey C."/>
            <person name="LaButti K."/>
            <person name="Lindquist E.A."/>
            <person name="Lipzen A."/>
            <person name="Lundell T."/>
            <person name="Morin E."/>
            <person name="Murat C."/>
            <person name="Riley R."/>
            <person name="Ohm R."/>
            <person name="Sun H."/>
            <person name="Tunlid A."/>
            <person name="Henrissat B."/>
            <person name="Grigoriev I.V."/>
            <person name="Hibbett D.S."/>
            <person name="Martin F."/>
        </authorList>
    </citation>
    <scope>NUCLEOTIDE SEQUENCE [LARGE SCALE GENOMIC DNA]</scope>
    <source>
        <strain evidence="10">FD-334 SS-4</strain>
    </source>
</reference>
<proteinExistence type="inferred from homology"/>
<dbReference type="SUPFAM" id="SSF63411">
    <property type="entry name" value="LuxS/MPP-like metallohydrolase"/>
    <property type="match status" value="2"/>
</dbReference>
<dbReference type="OMA" id="LKYHHSP"/>
<name>A0A0D2PJC2_HYPSF</name>
<accession>A0A0D2PJC2</accession>
<evidence type="ECO:0000313" key="10">
    <source>
        <dbReference type="Proteomes" id="UP000054270"/>
    </source>
</evidence>
<dbReference type="AlphaFoldDB" id="A0A0D2PJC2"/>
<organism evidence="9 10">
    <name type="scientific">Hypholoma sublateritium (strain FD-334 SS-4)</name>
    <dbReference type="NCBI Taxonomy" id="945553"/>
    <lineage>
        <taxon>Eukaryota</taxon>
        <taxon>Fungi</taxon>
        <taxon>Dikarya</taxon>
        <taxon>Basidiomycota</taxon>
        <taxon>Agaricomycotina</taxon>
        <taxon>Agaricomycetes</taxon>
        <taxon>Agaricomycetidae</taxon>
        <taxon>Agaricales</taxon>
        <taxon>Agaricineae</taxon>
        <taxon>Strophariaceae</taxon>
        <taxon>Hypholoma</taxon>
    </lineage>
</organism>
<evidence type="ECO:0000313" key="9">
    <source>
        <dbReference type="EMBL" id="KJA28531.1"/>
    </source>
</evidence>
<dbReference type="GO" id="GO:0006627">
    <property type="term" value="P:protein processing involved in protein targeting to mitochondrion"/>
    <property type="evidence" value="ECO:0007669"/>
    <property type="project" value="TreeGrafter"/>
</dbReference>
<dbReference type="GO" id="GO:0004222">
    <property type="term" value="F:metalloendopeptidase activity"/>
    <property type="evidence" value="ECO:0007669"/>
    <property type="project" value="InterPro"/>
</dbReference>
<sequence length="536" mass="57985">MSRKAAALWRSARPTPTPRRKLASAAAPPSVVITTLPNKIRVATERTPGHFSTVGLYIDAGSRYETPLTSGVSHFLDRMAFKSTSTRTDEQMASDIHSLGGQIMCSSSRESIMYQSSHAHSGTPLALSLIADTILNPAFTPEELEAQHDAASYEIREITSKPEMILPEVLHNVAYGNQGLGNPLLCPEERIPAMNDALLRYSLTEWYRPERMVIAGAGMGHQELVELTDKLFSSLKATEPPSASSSVTQQIQQAHQSRLLNTTSANPQAPPHILNPGTPGVAKSLTRAASYLFPQTTISNGLTIPKSPTSTYTGGHRFIHDPNQDLGHVYIAYEGVGINDDDVYALAVMQVLLGGGGSFSAGGPGKGMYSRLYTHILNHYTQIDHCASFHHIYNDSSLFGLFASFLPAASGIQGGNTPAQILPHLVHQLSLLVYTAVREDELSRARNQLNSSLMMALESRAVEVEDLGRQILVHGRKVPIDEMTDKINNVTPADVRRVAARIFSPGSGSKATVVCMGHEDVGNWPEVFAKYGVAGA</sequence>
<dbReference type="GO" id="GO:0046872">
    <property type="term" value="F:metal ion binding"/>
    <property type="evidence" value="ECO:0007669"/>
    <property type="project" value="InterPro"/>
</dbReference>
<evidence type="ECO:0000256" key="2">
    <source>
        <dbReference type="ARBA" id="ARBA00007261"/>
    </source>
</evidence>
<feature type="domain" description="Peptidase M16 C-terminal" evidence="8">
    <location>
        <begin position="204"/>
        <end position="254"/>
    </location>
</feature>
<evidence type="ECO:0000259" key="7">
    <source>
        <dbReference type="Pfam" id="PF00675"/>
    </source>
</evidence>
<dbReference type="Proteomes" id="UP000054270">
    <property type="component" value="Unassembled WGS sequence"/>
</dbReference>